<dbReference type="PANTHER" id="PTHR43867:SF2">
    <property type="entry name" value="CELLULOSE SYNTHASE CATALYTIC SUBUNIT A [UDP-FORMING]"/>
    <property type="match status" value="1"/>
</dbReference>
<evidence type="ECO:0000256" key="7">
    <source>
        <dbReference type="SAM" id="MobiDB-lite"/>
    </source>
</evidence>
<feature type="domain" description="Glycosyltransferase 2-like" evidence="9">
    <location>
        <begin position="207"/>
        <end position="399"/>
    </location>
</feature>
<evidence type="ECO:0000313" key="10">
    <source>
        <dbReference type="EMBL" id="MFC5909676.1"/>
    </source>
</evidence>
<evidence type="ECO:0000259" key="9">
    <source>
        <dbReference type="Pfam" id="PF13632"/>
    </source>
</evidence>
<keyword evidence="5 8" id="KW-1133">Transmembrane helix</keyword>
<keyword evidence="3" id="KW-0808">Transferase</keyword>
<evidence type="ECO:0000256" key="6">
    <source>
        <dbReference type="ARBA" id="ARBA00023136"/>
    </source>
</evidence>
<comment type="caution">
    <text evidence="10">The sequence shown here is derived from an EMBL/GenBank/DDBJ whole genome shotgun (WGS) entry which is preliminary data.</text>
</comment>
<keyword evidence="6 8" id="KW-0472">Membrane</keyword>
<dbReference type="EMBL" id="JBHSQJ010000084">
    <property type="protein sequence ID" value="MFC5909676.1"/>
    <property type="molecule type" value="Genomic_DNA"/>
</dbReference>
<feature type="transmembrane region" description="Helical" evidence="8">
    <location>
        <begin position="477"/>
        <end position="496"/>
    </location>
</feature>
<evidence type="ECO:0000256" key="1">
    <source>
        <dbReference type="ARBA" id="ARBA00004141"/>
    </source>
</evidence>
<feature type="transmembrane region" description="Helical" evidence="8">
    <location>
        <begin position="77"/>
        <end position="94"/>
    </location>
</feature>
<keyword evidence="2" id="KW-0328">Glycosyltransferase</keyword>
<comment type="subcellular location">
    <subcellularLocation>
        <location evidence="1">Membrane</location>
        <topology evidence="1">Multi-pass membrane protein</topology>
    </subcellularLocation>
</comment>
<name>A0ABW1G4S3_9ACTN</name>
<dbReference type="Proteomes" id="UP001596174">
    <property type="component" value="Unassembled WGS sequence"/>
</dbReference>
<dbReference type="RefSeq" id="WP_380585783.1">
    <property type="nucleotide sequence ID" value="NZ_JBHSQJ010000084.1"/>
</dbReference>
<dbReference type="SUPFAM" id="SSF53448">
    <property type="entry name" value="Nucleotide-diphospho-sugar transferases"/>
    <property type="match status" value="1"/>
</dbReference>
<dbReference type="InterPro" id="IPR001173">
    <property type="entry name" value="Glyco_trans_2-like"/>
</dbReference>
<organism evidence="10 11">
    <name type="scientific">Streptacidiphilus monticola</name>
    <dbReference type="NCBI Taxonomy" id="2161674"/>
    <lineage>
        <taxon>Bacteria</taxon>
        <taxon>Bacillati</taxon>
        <taxon>Actinomycetota</taxon>
        <taxon>Actinomycetes</taxon>
        <taxon>Kitasatosporales</taxon>
        <taxon>Streptomycetaceae</taxon>
        <taxon>Streptacidiphilus</taxon>
    </lineage>
</organism>
<sequence length="532" mass="60830">MTLVQQGAPDARRRGNRRKRIAPSGPGSRLGLLPQPPDDQEKYSYTARRLWILTTCSLVSFGCLLVSQASLIRQSPWLYAFLPFVLFTTGYYLISLRVNGFSRGFDVKEHRRLVRSWRPEEYPSVDVFLPVCGEPIETLHNTWTHVARLRDHYPGVVTPYVLDDSATPELAAMAVDFGFVYGTRQERGWYKKAGNLHFGFAHSSGTYILILDADFAPRPDLLHELLPYLERDPRLGIVQSPQFFRILDAQNWVERGAGAVQELFYRSVQVSRQRSDGAICVGSCAVYRRAALEENGGTTLIEHSEDVHTGFDLRRLGWDLRYVPVALSTGVCPDSVGAFFNQQYRWCSGSMSLLGSRKFWATRMRWSTRFCYLSGFLYYIHTALFTFVSPLLPIVLLLAMPQEFRISNMAFVLPSLVYTTLIFPMWHRNPYRLEAWASRLLYGWAHVFAIWDILRRDRMGWQATGSSNARKSRIRRLWTGVVGWSAGSALLWVGLGLWRMLTMQPLDFVLVLSSGLFYAVVVARVLVQPRSR</sequence>
<dbReference type="Gene3D" id="3.90.550.10">
    <property type="entry name" value="Spore Coat Polysaccharide Biosynthesis Protein SpsA, Chain A"/>
    <property type="match status" value="1"/>
</dbReference>
<feature type="transmembrane region" description="Helical" evidence="8">
    <location>
        <begin position="508"/>
        <end position="527"/>
    </location>
</feature>
<dbReference type="PANTHER" id="PTHR43867">
    <property type="entry name" value="CELLULOSE SYNTHASE CATALYTIC SUBUNIT A [UDP-FORMING]"/>
    <property type="match status" value="1"/>
</dbReference>
<keyword evidence="4 8" id="KW-0812">Transmembrane</keyword>
<evidence type="ECO:0000256" key="8">
    <source>
        <dbReference type="SAM" id="Phobius"/>
    </source>
</evidence>
<evidence type="ECO:0000313" key="11">
    <source>
        <dbReference type="Proteomes" id="UP001596174"/>
    </source>
</evidence>
<proteinExistence type="predicted"/>
<keyword evidence="11" id="KW-1185">Reference proteome</keyword>
<gene>
    <name evidence="10" type="ORF">ACFP3V_20975</name>
</gene>
<feature type="region of interest" description="Disordered" evidence="7">
    <location>
        <begin position="1"/>
        <end position="37"/>
    </location>
</feature>
<accession>A0ABW1G4S3</accession>
<dbReference type="CDD" id="cd06421">
    <property type="entry name" value="CESA_CelA_like"/>
    <property type="match status" value="1"/>
</dbReference>
<feature type="transmembrane region" description="Helical" evidence="8">
    <location>
        <begin position="50"/>
        <end position="71"/>
    </location>
</feature>
<evidence type="ECO:0000256" key="4">
    <source>
        <dbReference type="ARBA" id="ARBA00022692"/>
    </source>
</evidence>
<reference evidence="11" key="1">
    <citation type="journal article" date="2019" name="Int. J. Syst. Evol. Microbiol.">
        <title>The Global Catalogue of Microorganisms (GCM) 10K type strain sequencing project: providing services to taxonomists for standard genome sequencing and annotation.</title>
        <authorList>
            <consortium name="The Broad Institute Genomics Platform"/>
            <consortium name="The Broad Institute Genome Sequencing Center for Infectious Disease"/>
            <person name="Wu L."/>
            <person name="Ma J."/>
        </authorList>
    </citation>
    <scope>NUCLEOTIDE SEQUENCE [LARGE SCALE GENOMIC DNA]</scope>
    <source>
        <strain evidence="11">JCM 4816</strain>
    </source>
</reference>
<evidence type="ECO:0000256" key="2">
    <source>
        <dbReference type="ARBA" id="ARBA00022676"/>
    </source>
</evidence>
<dbReference type="Pfam" id="PF13632">
    <property type="entry name" value="Glyco_trans_2_3"/>
    <property type="match status" value="1"/>
</dbReference>
<dbReference type="InterPro" id="IPR050321">
    <property type="entry name" value="Glycosyltr_2/OpgH_subfam"/>
</dbReference>
<dbReference type="InterPro" id="IPR029044">
    <property type="entry name" value="Nucleotide-diphossugar_trans"/>
</dbReference>
<evidence type="ECO:0000256" key="5">
    <source>
        <dbReference type="ARBA" id="ARBA00022989"/>
    </source>
</evidence>
<feature type="transmembrane region" description="Helical" evidence="8">
    <location>
        <begin position="406"/>
        <end position="426"/>
    </location>
</feature>
<feature type="transmembrane region" description="Helical" evidence="8">
    <location>
        <begin position="370"/>
        <end position="400"/>
    </location>
</feature>
<evidence type="ECO:0000256" key="3">
    <source>
        <dbReference type="ARBA" id="ARBA00022679"/>
    </source>
</evidence>
<protein>
    <submittedName>
        <fullName evidence="10">Glycosyltransferase family 2 protein</fullName>
    </submittedName>
</protein>